<feature type="domain" description="Aldehyde oxidase/xanthine dehydrogenase second molybdopterin binding" evidence="3">
    <location>
        <begin position="508"/>
        <end position="609"/>
    </location>
</feature>
<sequence length="933" mass="102931">MTSTSRREFLKLATIAGVNIYFSTLSSKVFSSTLSENHFSAVAEYGKTPNADQYRIDGIAKVTGAKVFARDVRAKDLEGWPSQQAYGFILRINQADRAYLGMDLSTVSDDMKPIRIITARDLAKDKIDFPAFYGKDMLLPEGKVAPLLGQPVAILIFDQYEKFRQCKKLLQFNETIFKYGPVVGPLKKDPWASFRSVRIAGATPEANDIFSSLKNNRIQNKGYSNQEPLWPKGNIQGDASEQGMYYAQQIQDELANPSSEYLVIEREFKTQSTDAFTMETENANCWYDSSSKSLHMVVSVQNPNETMTSAVEMLKGSAFALKDLYIYPSYTVGYGSKDSSNHTFYVLLASLYAQGLPVRIALDRYENFQAALKRHPYDIRYKLAVNRNTGKFASLQAQIESNGGGRPSFSPYVLPQSTIQAGGIYYYPKSDLCGTVKSSRAMDASAIRGFGSLQTVGSMEMMVDEIATILGQDPIDFRLNNVMLTGMKTSQGAIPSGQNRAIEVLQQAKKQVIWQERYARKASFEKANPGKSYGVGFGCAQKSFGTGREAAFAKIEISPDGRICVFHPGIEMGTGLATTQAVICEQWLGQAAHEVKLGITDWADLPMESMGNANTNQQSQEDDWSRTNPRWTPNYVSSSGATNTAYYLTHATKEAGYMIFRFGLWPAALAIWGQGINGGQLSTTQPKLEQARWVSGCLTATGLEPLSLNRLAHKAHELGLVTGSVVHTFNRWQWAEAEFKVAGNTFWRPIDGLSLRYGNAKNPHAYHFIKRNRVQYPAVDRVRGAMTLFCVIGSLVELSVDKKSGAVEVLNHHSIVECGNVMIPQLVSGQMSGAMAMGIGHALMEYLPLYEDGPGKGNWNLDRYSIPRASDVAVWSQSHEMLPPLSDTDPPKGMAEVAIIPIVPAIANAVAFATGKRFYDLPITAEKMIGAPL</sequence>
<dbReference type="PANTHER" id="PTHR11908">
    <property type="entry name" value="XANTHINE DEHYDROGENASE"/>
    <property type="match status" value="1"/>
</dbReference>
<gene>
    <name evidence="4" type="ORF">A8O14_06370</name>
</gene>
<dbReference type="AlphaFoldDB" id="A0A191UFD0"/>
<dbReference type="InterPro" id="IPR006311">
    <property type="entry name" value="TAT_signal"/>
</dbReference>
<name>A0A191UFD0_9BURK</name>
<dbReference type="SUPFAM" id="SSF56003">
    <property type="entry name" value="Molybdenum cofactor-binding domain"/>
    <property type="match status" value="1"/>
</dbReference>
<proteinExistence type="predicted"/>
<accession>A0A191UFD0</accession>
<evidence type="ECO:0000259" key="3">
    <source>
        <dbReference type="Pfam" id="PF20256"/>
    </source>
</evidence>
<evidence type="ECO:0000313" key="5">
    <source>
        <dbReference type="Proteomes" id="UP000078463"/>
    </source>
</evidence>
<dbReference type="KEGG" id="pwu:A8O14_06370"/>
<organism evidence="4 5">
    <name type="scientific">Polynucleobacter wuianus</name>
    <dbReference type="NCBI Taxonomy" id="1743168"/>
    <lineage>
        <taxon>Bacteria</taxon>
        <taxon>Pseudomonadati</taxon>
        <taxon>Pseudomonadota</taxon>
        <taxon>Betaproteobacteria</taxon>
        <taxon>Burkholderiales</taxon>
        <taxon>Burkholderiaceae</taxon>
        <taxon>Polynucleobacter</taxon>
    </lineage>
</organism>
<dbReference type="Pfam" id="PF02738">
    <property type="entry name" value="MoCoBD_1"/>
    <property type="match status" value="1"/>
</dbReference>
<dbReference type="STRING" id="1743168.A8O14_06370"/>
<dbReference type="Pfam" id="PF20256">
    <property type="entry name" value="MoCoBD_2"/>
    <property type="match status" value="2"/>
</dbReference>
<dbReference type="PROSITE" id="PS51318">
    <property type="entry name" value="TAT"/>
    <property type="match status" value="1"/>
</dbReference>
<dbReference type="Proteomes" id="UP000078463">
    <property type="component" value="Chromosome"/>
</dbReference>
<protein>
    <submittedName>
        <fullName evidence="4">Aldehyde oxidase</fullName>
    </submittedName>
</protein>
<dbReference type="OrthoDB" id="6177861at2"/>
<dbReference type="Gene3D" id="3.30.365.10">
    <property type="entry name" value="Aldehyde oxidase/xanthine dehydrogenase, molybdopterin binding domain"/>
    <property type="match status" value="4"/>
</dbReference>
<feature type="region of interest" description="Disordered" evidence="1">
    <location>
        <begin position="608"/>
        <end position="630"/>
    </location>
</feature>
<dbReference type="GO" id="GO:0016491">
    <property type="term" value="F:oxidoreductase activity"/>
    <property type="evidence" value="ECO:0007669"/>
    <property type="project" value="InterPro"/>
</dbReference>
<dbReference type="GO" id="GO:0005506">
    <property type="term" value="F:iron ion binding"/>
    <property type="evidence" value="ECO:0007669"/>
    <property type="project" value="InterPro"/>
</dbReference>
<dbReference type="InterPro" id="IPR037165">
    <property type="entry name" value="AldOxase/xan_DH_Mopterin-bd_sf"/>
</dbReference>
<dbReference type="InterPro" id="IPR008274">
    <property type="entry name" value="AldOxase/xan_DH_MoCoBD1"/>
</dbReference>
<keyword evidence="5" id="KW-1185">Reference proteome</keyword>
<dbReference type="InterPro" id="IPR016208">
    <property type="entry name" value="Ald_Oxase/xanthine_DH-like"/>
</dbReference>
<dbReference type="EMBL" id="CP015922">
    <property type="protein sequence ID" value="ANI99734.1"/>
    <property type="molecule type" value="Genomic_DNA"/>
</dbReference>
<dbReference type="InterPro" id="IPR036856">
    <property type="entry name" value="Ald_Oxase/Xan_DH_a/b_sf"/>
</dbReference>
<feature type="domain" description="Aldehyde oxidase/xanthine dehydrogenase first molybdopterin binding" evidence="2">
    <location>
        <begin position="262"/>
        <end position="482"/>
    </location>
</feature>
<dbReference type="InterPro" id="IPR046867">
    <property type="entry name" value="AldOxase/xan_DH_MoCoBD2"/>
</dbReference>
<feature type="domain" description="Aldehyde oxidase/xanthine dehydrogenase second molybdopterin binding" evidence="3">
    <location>
        <begin position="787"/>
        <end position="872"/>
    </location>
</feature>
<dbReference type="RefSeq" id="WP_068948742.1">
    <property type="nucleotide sequence ID" value="NZ_CP015922.1"/>
</dbReference>
<evidence type="ECO:0000256" key="1">
    <source>
        <dbReference type="SAM" id="MobiDB-lite"/>
    </source>
</evidence>
<evidence type="ECO:0000313" key="4">
    <source>
        <dbReference type="EMBL" id="ANI99734.1"/>
    </source>
</evidence>
<reference evidence="5" key="1">
    <citation type="submission" date="2016-05" db="EMBL/GenBank/DDBJ databases">
        <title>Polynucleobacter sp. QLW-P1FAT50C-4 genome.</title>
        <authorList>
            <person name="Hahn M.W."/>
        </authorList>
    </citation>
    <scope>NUCLEOTIDE SEQUENCE [LARGE SCALE GENOMIC DNA]</scope>
    <source>
        <strain evidence="5">QLW-P1FAT50C-4</strain>
    </source>
</reference>
<dbReference type="PANTHER" id="PTHR11908:SF123">
    <property type="entry name" value="ALDEHYDE OXIDOREDUCTASE MOLYBDENUM-BINDING SUBUNIT PAOC"/>
    <property type="match status" value="1"/>
</dbReference>
<evidence type="ECO:0000259" key="2">
    <source>
        <dbReference type="Pfam" id="PF02738"/>
    </source>
</evidence>
<dbReference type="SUPFAM" id="SSF54665">
    <property type="entry name" value="CO dehydrogenase molybdoprotein N-domain-like"/>
    <property type="match status" value="1"/>
</dbReference>